<name>A0A9X1YS84_9BURK</name>
<dbReference type="InterPro" id="IPR051534">
    <property type="entry name" value="CBASS_pafABC_assoc_protein"/>
</dbReference>
<proteinExistence type="predicted"/>
<dbReference type="InterPro" id="IPR057727">
    <property type="entry name" value="WCX_dom"/>
</dbReference>
<evidence type="ECO:0000313" key="5">
    <source>
        <dbReference type="Proteomes" id="UP001139353"/>
    </source>
</evidence>
<dbReference type="PROSITE" id="PS51000">
    <property type="entry name" value="HTH_DEOR_2"/>
    <property type="match status" value="1"/>
</dbReference>
<dbReference type="RefSeq" id="WP_275684052.1">
    <property type="nucleotide sequence ID" value="NZ_JAJLJH010000006.1"/>
</dbReference>
<keyword evidence="5" id="KW-1185">Reference proteome</keyword>
<dbReference type="InterPro" id="IPR026881">
    <property type="entry name" value="WYL_dom"/>
</dbReference>
<dbReference type="Proteomes" id="UP001139353">
    <property type="component" value="Unassembled WGS sequence"/>
</dbReference>
<protein>
    <submittedName>
        <fullName evidence="4">WYL domain-containing protein</fullName>
    </submittedName>
</protein>
<accession>A0A9X1YS84</accession>
<evidence type="ECO:0000259" key="3">
    <source>
        <dbReference type="PROSITE" id="PS51000"/>
    </source>
</evidence>
<dbReference type="GO" id="GO:0003700">
    <property type="term" value="F:DNA-binding transcription factor activity"/>
    <property type="evidence" value="ECO:0007669"/>
    <property type="project" value="InterPro"/>
</dbReference>
<sequence>MDRTERFYRIELLIKRQAGVSFDQLLSELEVSPATLKRDLQYLRDRMDAPIVYARDENVYRFADAAAAAVDGGTSTRAVVAKKHELPGVWFSEKELHALLTMHQLIAGLDDGGVLGRHLQPLLDKLHGMLGASGDEAQALMRRVRIVNPAKRAVTSRWFEEAVSAVLSRRRLLISYYTRSKRSESERVLSPQRLLHYRNTWYLDAWCHASEGLRRFALDAVRSAKVLDEPARELPMPEVEKALDQGYGIFGGAQLRWATLHFSAQAAQWVAQEEWHPQQQLKPQADGSLRMRIPYSDSTELVMDVLRHGPNVQVLSPPELVAEVRDQLQATLASYAENEAA</sequence>
<keyword evidence="1" id="KW-0805">Transcription regulation</keyword>
<feature type="domain" description="HTH deoR-type" evidence="3">
    <location>
        <begin position="3"/>
        <end position="76"/>
    </location>
</feature>
<dbReference type="AlphaFoldDB" id="A0A9X1YS84"/>
<evidence type="ECO:0000256" key="1">
    <source>
        <dbReference type="ARBA" id="ARBA00023015"/>
    </source>
</evidence>
<dbReference type="PANTHER" id="PTHR34580">
    <property type="match status" value="1"/>
</dbReference>
<evidence type="ECO:0000256" key="2">
    <source>
        <dbReference type="ARBA" id="ARBA00023163"/>
    </source>
</evidence>
<dbReference type="EMBL" id="JAJLJH010000006">
    <property type="protein sequence ID" value="MCK9688011.1"/>
    <property type="molecule type" value="Genomic_DNA"/>
</dbReference>
<dbReference type="PANTHER" id="PTHR34580:SF3">
    <property type="entry name" value="PROTEIN PAFB"/>
    <property type="match status" value="1"/>
</dbReference>
<keyword evidence="2" id="KW-0804">Transcription</keyword>
<evidence type="ECO:0000313" key="4">
    <source>
        <dbReference type="EMBL" id="MCK9688011.1"/>
    </source>
</evidence>
<organism evidence="4 5">
    <name type="scientific">Scleromatobacter humisilvae</name>
    <dbReference type="NCBI Taxonomy" id="2897159"/>
    <lineage>
        <taxon>Bacteria</taxon>
        <taxon>Pseudomonadati</taxon>
        <taxon>Pseudomonadota</taxon>
        <taxon>Betaproteobacteria</taxon>
        <taxon>Burkholderiales</taxon>
        <taxon>Sphaerotilaceae</taxon>
        <taxon>Scleromatobacter</taxon>
    </lineage>
</organism>
<dbReference type="PROSITE" id="PS52050">
    <property type="entry name" value="WYL"/>
    <property type="match status" value="1"/>
</dbReference>
<gene>
    <name evidence="4" type="ORF">LPC04_20085</name>
</gene>
<dbReference type="Pfam" id="PF13280">
    <property type="entry name" value="WYL"/>
    <property type="match status" value="1"/>
</dbReference>
<comment type="caution">
    <text evidence="4">The sequence shown here is derived from an EMBL/GenBank/DDBJ whole genome shotgun (WGS) entry which is preliminary data.</text>
</comment>
<dbReference type="InterPro" id="IPR001034">
    <property type="entry name" value="DeoR_HTH"/>
</dbReference>
<dbReference type="Pfam" id="PF25583">
    <property type="entry name" value="WCX"/>
    <property type="match status" value="1"/>
</dbReference>
<reference evidence="4" key="1">
    <citation type="submission" date="2021-11" db="EMBL/GenBank/DDBJ databases">
        <title>BS-T2-15 a new species belonging to the Comamonadaceae family isolated from the soil of a French oak forest.</title>
        <authorList>
            <person name="Mieszkin S."/>
            <person name="Alain K."/>
        </authorList>
    </citation>
    <scope>NUCLEOTIDE SEQUENCE</scope>
    <source>
        <strain evidence="4">BS-T2-15</strain>
    </source>
</reference>